<feature type="transmembrane region" description="Helical" evidence="8">
    <location>
        <begin position="193"/>
        <end position="216"/>
    </location>
</feature>
<dbReference type="RefSeq" id="WP_280736312.1">
    <property type="nucleotide sequence ID" value="NZ_CP120369.1"/>
</dbReference>
<keyword evidence="5 8" id="KW-1133">Transmembrane helix</keyword>
<comment type="subcellular location">
    <subcellularLocation>
        <location evidence="1">Cell inner membrane</location>
        <topology evidence="1">Multi-pass membrane protein</topology>
    </subcellularLocation>
</comment>
<dbReference type="PANTHER" id="PTHR43823:SF3">
    <property type="entry name" value="MULTIDRUG EXPORT PROTEIN MEPA"/>
    <property type="match status" value="1"/>
</dbReference>
<dbReference type="InterPro" id="IPR048279">
    <property type="entry name" value="MdtK-like"/>
</dbReference>
<keyword evidence="9" id="KW-0614">Plasmid</keyword>
<organism evidence="9 10">
    <name type="scientific">Sinorhizobium numidicum</name>
    <dbReference type="NCBI Taxonomy" id="680248"/>
    <lineage>
        <taxon>Bacteria</taxon>
        <taxon>Pseudomonadati</taxon>
        <taxon>Pseudomonadota</taxon>
        <taxon>Alphaproteobacteria</taxon>
        <taxon>Hyphomicrobiales</taxon>
        <taxon>Rhizobiaceae</taxon>
        <taxon>Sinorhizobium/Ensifer group</taxon>
        <taxon>Sinorhizobium</taxon>
    </lineage>
</organism>
<dbReference type="PIRSF" id="PIRSF006603">
    <property type="entry name" value="DinF"/>
    <property type="match status" value="1"/>
</dbReference>
<feature type="transmembrane region" description="Helical" evidence="8">
    <location>
        <begin position="316"/>
        <end position="346"/>
    </location>
</feature>
<dbReference type="Pfam" id="PF01554">
    <property type="entry name" value="MatE"/>
    <property type="match status" value="2"/>
</dbReference>
<dbReference type="EMBL" id="CP120372">
    <property type="protein sequence ID" value="WEX85401.1"/>
    <property type="molecule type" value="Genomic_DNA"/>
</dbReference>
<evidence type="ECO:0000256" key="2">
    <source>
        <dbReference type="ARBA" id="ARBA00022448"/>
    </source>
</evidence>
<geneLocation type="plasmid" evidence="9 10">
    <name>unnamed</name>
</geneLocation>
<evidence type="ECO:0000256" key="6">
    <source>
        <dbReference type="ARBA" id="ARBA00023136"/>
    </source>
</evidence>
<feature type="transmembrane region" description="Helical" evidence="8">
    <location>
        <begin position="391"/>
        <end position="411"/>
    </location>
</feature>
<evidence type="ECO:0000256" key="5">
    <source>
        <dbReference type="ARBA" id="ARBA00022989"/>
    </source>
</evidence>
<keyword evidence="3" id="KW-1003">Cell membrane</keyword>
<protein>
    <submittedName>
        <fullName evidence="9">MATE family efflux transporter</fullName>
    </submittedName>
</protein>
<reference evidence="9 10" key="1">
    <citation type="submission" date="2023-03" db="EMBL/GenBank/DDBJ databases">
        <authorList>
            <person name="Kaur S."/>
            <person name="Espinosa-Saiz D."/>
            <person name="Velazquez E."/>
            <person name="Menendez E."/>
            <person name="diCenzo G.C."/>
        </authorList>
    </citation>
    <scope>NUCLEOTIDE SEQUENCE [LARGE SCALE GENOMIC DNA]</scope>
    <source>
        <strain evidence="9 10">LMG 27395</strain>
        <plasmid evidence="9 10">unnamed</plasmid>
    </source>
</reference>
<dbReference type="InterPro" id="IPR051327">
    <property type="entry name" value="MATE_MepA_subfamily"/>
</dbReference>
<gene>
    <name evidence="9" type="ORF">PYH38_006356</name>
</gene>
<feature type="transmembrane region" description="Helical" evidence="8">
    <location>
        <begin position="417"/>
        <end position="436"/>
    </location>
</feature>
<keyword evidence="4 8" id="KW-0812">Transmembrane</keyword>
<feature type="transmembrane region" description="Helical" evidence="8">
    <location>
        <begin position="21"/>
        <end position="38"/>
    </location>
</feature>
<feature type="transmembrane region" description="Helical" evidence="8">
    <location>
        <begin position="280"/>
        <end position="304"/>
    </location>
</feature>
<evidence type="ECO:0000256" key="1">
    <source>
        <dbReference type="ARBA" id="ARBA00004429"/>
    </source>
</evidence>
<evidence type="ECO:0000256" key="4">
    <source>
        <dbReference type="ARBA" id="ARBA00022692"/>
    </source>
</evidence>
<feature type="transmembrane region" description="Helical" evidence="8">
    <location>
        <begin position="358"/>
        <end position="379"/>
    </location>
</feature>
<evidence type="ECO:0000313" key="9">
    <source>
        <dbReference type="EMBL" id="WEX85401.1"/>
    </source>
</evidence>
<sequence>MKSTRLEQLENDPMVPLVLRLAVPTIVGLCVSAAYHLLNAFFVGRLGAEAVAALAVTFPITMILTLIGQAVGTGAASSVARSLGRHDHASAAAFAFTAIVLGLGIAILASGSIATSISVLLTWFGASNNTLPYAVEYLSPILFAQVLLVFNMICGFIVRAEGNTLFSMATQIVAFVLNAVLDSLLIVGLDLGIAGAGFATLMSQAAASAVYVWHFATASGVVKLDGHPTTGSLERIGVILGAGSPAALASVAGIAAMWLLNSTASTFGDDTLAGVGVATRLLSIVALPISGLCIGAQSAVGYNIGAGRGDRVRQALAVILSLSLAFSSMCALIGIGQSHALAAWFVTETSAIAVAERAIAAFLAAFVCFPAVAVTITLFQAKGEVTRASLLAIMPDGLFLIPLLLVLPRWMGVNGLIISPVLSGAAAGLTAALVLYREWRRLSRDERSLRVRKRNATFGEKGESPNGKHKPLK</sequence>
<name>A0ABY8D3D8_9HYPH</name>
<evidence type="ECO:0000256" key="8">
    <source>
        <dbReference type="SAM" id="Phobius"/>
    </source>
</evidence>
<evidence type="ECO:0000256" key="7">
    <source>
        <dbReference type="SAM" id="MobiDB-lite"/>
    </source>
</evidence>
<keyword evidence="10" id="KW-1185">Reference proteome</keyword>
<dbReference type="PANTHER" id="PTHR43823">
    <property type="entry name" value="SPORULATION PROTEIN YKVU"/>
    <property type="match status" value="1"/>
</dbReference>
<feature type="region of interest" description="Disordered" evidence="7">
    <location>
        <begin position="454"/>
        <end position="473"/>
    </location>
</feature>
<feature type="transmembrane region" description="Helical" evidence="8">
    <location>
        <begin position="236"/>
        <end position="260"/>
    </location>
</feature>
<feature type="transmembrane region" description="Helical" evidence="8">
    <location>
        <begin position="50"/>
        <end position="71"/>
    </location>
</feature>
<feature type="transmembrane region" description="Helical" evidence="8">
    <location>
        <begin position="165"/>
        <end position="187"/>
    </location>
</feature>
<evidence type="ECO:0000256" key="3">
    <source>
        <dbReference type="ARBA" id="ARBA00022475"/>
    </source>
</evidence>
<dbReference type="Proteomes" id="UP001235547">
    <property type="component" value="Plasmid unnamed"/>
</dbReference>
<dbReference type="InterPro" id="IPR002528">
    <property type="entry name" value="MATE_fam"/>
</dbReference>
<evidence type="ECO:0000313" key="10">
    <source>
        <dbReference type="Proteomes" id="UP001235547"/>
    </source>
</evidence>
<proteinExistence type="predicted"/>
<feature type="transmembrane region" description="Helical" evidence="8">
    <location>
        <begin position="92"/>
        <end position="125"/>
    </location>
</feature>
<accession>A0ABY8D3D8</accession>
<keyword evidence="6 8" id="KW-0472">Membrane</keyword>
<feature type="transmembrane region" description="Helical" evidence="8">
    <location>
        <begin position="137"/>
        <end position="158"/>
    </location>
</feature>
<keyword evidence="2" id="KW-0813">Transport</keyword>
<dbReference type="NCBIfam" id="TIGR00797">
    <property type="entry name" value="matE"/>
    <property type="match status" value="1"/>
</dbReference>